<evidence type="ECO:0000256" key="1">
    <source>
        <dbReference type="ARBA" id="ARBA00000085"/>
    </source>
</evidence>
<dbReference type="InterPro" id="IPR052162">
    <property type="entry name" value="Sensor_kinase/Photoreceptor"/>
</dbReference>
<evidence type="ECO:0000256" key="2">
    <source>
        <dbReference type="ARBA" id="ARBA00012438"/>
    </source>
</evidence>
<dbReference type="Pfam" id="PF02518">
    <property type="entry name" value="HATPase_c"/>
    <property type="match status" value="1"/>
</dbReference>
<dbReference type="InterPro" id="IPR004358">
    <property type="entry name" value="Sig_transdc_His_kin-like_C"/>
</dbReference>
<dbReference type="Gene3D" id="1.10.287.130">
    <property type="match status" value="1"/>
</dbReference>
<feature type="coiled-coil region" evidence="6">
    <location>
        <begin position="194"/>
        <end position="232"/>
    </location>
</feature>
<dbReference type="EC" id="2.7.13.3" evidence="2"/>
<dbReference type="FunFam" id="3.30.565.10:FF:000006">
    <property type="entry name" value="Sensor histidine kinase WalK"/>
    <property type="match status" value="1"/>
</dbReference>
<evidence type="ECO:0000256" key="7">
    <source>
        <dbReference type="SAM" id="Phobius"/>
    </source>
</evidence>
<dbReference type="PANTHER" id="PTHR43304:SF1">
    <property type="entry name" value="PAC DOMAIN-CONTAINING PROTEIN"/>
    <property type="match status" value="1"/>
</dbReference>
<dbReference type="InterPro" id="IPR005467">
    <property type="entry name" value="His_kinase_dom"/>
</dbReference>
<evidence type="ECO:0000256" key="4">
    <source>
        <dbReference type="ARBA" id="ARBA00022679"/>
    </source>
</evidence>
<dbReference type="CDD" id="cd00082">
    <property type="entry name" value="HisKA"/>
    <property type="match status" value="1"/>
</dbReference>
<dbReference type="InterPro" id="IPR003661">
    <property type="entry name" value="HisK_dim/P_dom"/>
</dbReference>
<feature type="transmembrane region" description="Helical" evidence="7">
    <location>
        <begin position="90"/>
        <end position="107"/>
    </location>
</feature>
<dbReference type="SUPFAM" id="SSF55874">
    <property type="entry name" value="ATPase domain of HSP90 chaperone/DNA topoisomerase II/histidine kinase"/>
    <property type="match status" value="1"/>
</dbReference>
<feature type="domain" description="Histidine kinase" evidence="8">
    <location>
        <begin position="235"/>
        <end position="449"/>
    </location>
</feature>
<feature type="transmembrane region" description="Helical" evidence="7">
    <location>
        <begin position="137"/>
        <end position="157"/>
    </location>
</feature>
<dbReference type="PRINTS" id="PR00344">
    <property type="entry name" value="BCTRLSENSOR"/>
</dbReference>
<dbReference type="InterPro" id="IPR036890">
    <property type="entry name" value="HATPase_C_sf"/>
</dbReference>
<accession>A0A2T0WEM3</accession>
<protein>
    <recommendedName>
        <fullName evidence="2">histidine kinase</fullName>
        <ecNumber evidence="2">2.7.13.3</ecNumber>
    </recommendedName>
</protein>
<dbReference type="GO" id="GO:0000155">
    <property type="term" value="F:phosphorelay sensor kinase activity"/>
    <property type="evidence" value="ECO:0007669"/>
    <property type="project" value="InterPro"/>
</dbReference>
<dbReference type="PANTHER" id="PTHR43304">
    <property type="entry name" value="PHYTOCHROME-LIKE PROTEIN CPH1"/>
    <property type="match status" value="1"/>
</dbReference>
<evidence type="ECO:0000313" key="10">
    <source>
        <dbReference type="Proteomes" id="UP000238157"/>
    </source>
</evidence>
<keyword evidence="7" id="KW-0812">Transmembrane</keyword>
<gene>
    <name evidence="9" type="ORF">CLW00_11450</name>
</gene>
<reference evidence="9 10" key="1">
    <citation type="submission" date="2018-03" db="EMBL/GenBank/DDBJ databases">
        <title>Genomic Encyclopedia of Archaeal and Bacterial Type Strains, Phase II (KMG-II): from individual species to whole genera.</title>
        <authorList>
            <person name="Goeker M."/>
        </authorList>
    </citation>
    <scope>NUCLEOTIDE SEQUENCE [LARGE SCALE GENOMIC DNA]</scope>
    <source>
        <strain evidence="9 10">DSM 27929</strain>
    </source>
</reference>
<dbReference type="PROSITE" id="PS50109">
    <property type="entry name" value="HIS_KIN"/>
    <property type="match status" value="1"/>
</dbReference>
<keyword evidence="5" id="KW-0418">Kinase</keyword>
<dbReference type="OrthoDB" id="890870at2"/>
<dbReference type="Pfam" id="PF20969">
    <property type="entry name" value="MASE11"/>
    <property type="match status" value="1"/>
</dbReference>
<dbReference type="RefSeq" id="WP_106135211.1">
    <property type="nucleotide sequence ID" value="NZ_PVTR01000014.1"/>
</dbReference>
<dbReference type="Pfam" id="PF00512">
    <property type="entry name" value="HisKA"/>
    <property type="match status" value="1"/>
</dbReference>
<evidence type="ECO:0000313" key="9">
    <source>
        <dbReference type="EMBL" id="PRY85142.1"/>
    </source>
</evidence>
<dbReference type="InterPro" id="IPR003594">
    <property type="entry name" value="HATPase_dom"/>
</dbReference>
<keyword evidence="7" id="KW-0472">Membrane</keyword>
<dbReference type="EMBL" id="PVTR01000014">
    <property type="protein sequence ID" value="PRY85142.1"/>
    <property type="molecule type" value="Genomic_DNA"/>
</dbReference>
<dbReference type="SMART" id="SM00388">
    <property type="entry name" value="HisKA"/>
    <property type="match status" value="1"/>
</dbReference>
<keyword evidence="10" id="KW-1185">Reference proteome</keyword>
<feature type="transmembrane region" description="Helical" evidence="7">
    <location>
        <begin position="32"/>
        <end position="54"/>
    </location>
</feature>
<name>A0A2T0WEM3_9BACT</name>
<organism evidence="9 10">
    <name type="scientific">Mongoliibacter ruber</name>
    <dbReference type="NCBI Taxonomy" id="1750599"/>
    <lineage>
        <taxon>Bacteria</taxon>
        <taxon>Pseudomonadati</taxon>
        <taxon>Bacteroidota</taxon>
        <taxon>Cytophagia</taxon>
        <taxon>Cytophagales</taxon>
        <taxon>Cyclobacteriaceae</taxon>
        <taxon>Mongoliibacter</taxon>
    </lineage>
</organism>
<proteinExistence type="predicted"/>
<evidence type="ECO:0000259" key="8">
    <source>
        <dbReference type="PROSITE" id="PS50109"/>
    </source>
</evidence>
<keyword evidence="3" id="KW-0597">Phosphoprotein</keyword>
<dbReference type="InterPro" id="IPR048437">
    <property type="entry name" value="MASE11"/>
</dbReference>
<keyword evidence="4" id="KW-0808">Transferase</keyword>
<dbReference type="Gene3D" id="3.30.565.10">
    <property type="entry name" value="Histidine kinase-like ATPase, C-terminal domain"/>
    <property type="match status" value="1"/>
</dbReference>
<comment type="catalytic activity">
    <reaction evidence="1">
        <text>ATP + protein L-histidine = ADP + protein N-phospho-L-histidine.</text>
        <dbReference type="EC" id="2.7.13.3"/>
    </reaction>
</comment>
<dbReference type="SMART" id="SM00387">
    <property type="entry name" value="HATPase_c"/>
    <property type="match status" value="1"/>
</dbReference>
<evidence type="ECO:0000256" key="6">
    <source>
        <dbReference type="SAM" id="Coils"/>
    </source>
</evidence>
<comment type="caution">
    <text evidence="9">The sequence shown here is derived from an EMBL/GenBank/DDBJ whole genome shotgun (WGS) entry which is preliminary data.</text>
</comment>
<dbReference type="AlphaFoldDB" id="A0A2T0WEM3"/>
<feature type="transmembrane region" description="Helical" evidence="7">
    <location>
        <begin position="60"/>
        <end position="81"/>
    </location>
</feature>
<evidence type="ECO:0000256" key="3">
    <source>
        <dbReference type="ARBA" id="ARBA00022553"/>
    </source>
</evidence>
<keyword evidence="7" id="KW-1133">Transmembrane helix</keyword>
<dbReference type="SUPFAM" id="SSF47384">
    <property type="entry name" value="Homodimeric domain of signal transducing histidine kinase"/>
    <property type="match status" value="1"/>
</dbReference>
<evidence type="ECO:0000256" key="5">
    <source>
        <dbReference type="ARBA" id="ARBA00022777"/>
    </source>
</evidence>
<feature type="transmembrane region" description="Helical" evidence="7">
    <location>
        <begin position="169"/>
        <end position="187"/>
    </location>
</feature>
<sequence>MNIWKTYSLHIRKNFGLDTGDLDTSLQWRTMLTYYSVLFIIPLVLIPYFPGVIFAFQSEYFSIVILDTVAVGFLVAAGFLPKIAISTRKFLFVSTFYMVSFGFMFIIGLSGPTFLYMLAASFFCTILFPVKYAYYPTIANVLFCVIIGLLIPLDVMFWKDEPTHNLPQFVAVASNLIFLGFFSSALFPKVFDLLEKSINNERMLKAQLNQQNDNLEKALNTLKEKNAELETFAYSASHDLQEPLRMITAFLHQLEKNYISLLDERGKKYIYFASDGAVRMKDMIEGLLDYSRVGRFDGEKSIINLDELVHSTLRLFQESIKEKKAEIIVHPLPTVESYAPPISQIFLNLISNALKYSKSDIPPIIEISSVEKETYWQFSVKDNGIGIEKEFHDRVFNLFQKLHHKKDYEGTGIGLAIVKKCVENLGGTILLESEIEKGSIFSFSIPKKT</sequence>
<dbReference type="InterPro" id="IPR036097">
    <property type="entry name" value="HisK_dim/P_sf"/>
</dbReference>
<dbReference type="Proteomes" id="UP000238157">
    <property type="component" value="Unassembled WGS sequence"/>
</dbReference>
<keyword evidence="6" id="KW-0175">Coiled coil</keyword>